<dbReference type="eggNOG" id="COG0456">
    <property type="taxonomic scope" value="Bacteria"/>
</dbReference>
<evidence type="ECO:0000313" key="4">
    <source>
        <dbReference type="EMBL" id="BAK34958.1"/>
    </source>
</evidence>
<organism evidence="4 5">
    <name type="scientific">Microlunatus phosphovorus (strain ATCC 700054 / DSM 10555 / JCM 9379 / NBRC 101784 / NCIMB 13414 / VKM Ac-1990 / NM-1)</name>
    <dbReference type="NCBI Taxonomy" id="1032480"/>
    <lineage>
        <taxon>Bacteria</taxon>
        <taxon>Bacillati</taxon>
        <taxon>Actinomycetota</taxon>
        <taxon>Actinomycetes</taxon>
        <taxon>Propionibacteriales</taxon>
        <taxon>Propionibacteriaceae</taxon>
        <taxon>Microlunatus</taxon>
    </lineage>
</organism>
<dbReference type="Gene3D" id="3.40.630.30">
    <property type="match status" value="1"/>
</dbReference>
<dbReference type="InterPro" id="IPR000182">
    <property type="entry name" value="GNAT_dom"/>
</dbReference>
<feature type="domain" description="N-acetyltransferase" evidence="3">
    <location>
        <begin position="36"/>
        <end position="182"/>
    </location>
</feature>
<keyword evidence="2" id="KW-0012">Acyltransferase</keyword>
<dbReference type="InterPro" id="IPR016181">
    <property type="entry name" value="Acyl_CoA_acyltransferase"/>
</dbReference>
<name>F5XT86_MICPN</name>
<dbReference type="PROSITE" id="PS51186">
    <property type="entry name" value="GNAT"/>
    <property type="match status" value="1"/>
</dbReference>
<protein>
    <recommendedName>
        <fullName evidence="3">N-acetyltransferase domain-containing protein</fullName>
    </recommendedName>
</protein>
<dbReference type="CDD" id="cd04301">
    <property type="entry name" value="NAT_SF"/>
    <property type="match status" value="1"/>
</dbReference>
<dbReference type="PANTHER" id="PTHR43877">
    <property type="entry name" value="AMINOALKYLPHOSPHONATE N-ACETYLTRANSFERASE-RELATED-RELATED"/>
    <property type="match status" value="1"/>
</dbReference>
<dbReference type="HOGENOM" id="CLU_1439583_0_0_11"/>
<evidence type="ECO:0000259" key="3">
    <source>
        <dbReference type="PROSITE" id="PS51186"/>
    </source>
</evidence>
<dbReference type="Pfam" id="PF00583">
    <property type="entry name" value="Acetyltransf_1"/>
    <property type="match status" value="1"/>
</dbReference>
<dbReference type="OrthoDB" id="529907at2"/>
<accession>F5XT86</accession>
<dbReference type="EMBL" id="AP012204">
    <property type="protein sequence ID" value="BAK34958.1"/>
    <property type="molecule type" value="Genomic_DNA"/>
</dbReference>
<proteinExistence type="predicted"/>
<dbReference type="STRING" id="1032480.MLP_19440"/>
<evidence type="ECO:0000256" key="1">
    <source>
        <dbReference type="ARBA" id="ARBA00022679"/>
    </source>
</evidence>
<evidence type="ECO:0000256" key="2">
    <source>
        <dbReference type="ARBA" id="ARBA00023315"/>
    </source>
</evidence>
<evidence type="ECO:0000313" key="5">
    <source>
        <dbReference type="Proteomes" id="UP000007947"/>
    </source>
</evidence>
<sequence>MTGQDPRGPVLCCRHGAFRREIAHLVGSWAVPAEDAVMWGITGGGPVPADDVLARAADPGVTPFTLHDVVALRDLRCSDAMSEGDGRLVGYGELWVDDGEAEVEVARLIVDPTMRGRGIGAYLARELARRAQSHYPDVYLRVRPDNAAARRCYANAGYRQVDTALQQQWNIGQPLDYAWYAYPLVAID</sequence>
<keyword evidence="5" id="KW-1185">Reference proteome</keyword>
<dbReference type="InterPro" id="IPR050832">
    <property type="entry name" value="Bact_Acetyltransf"/>
</dbReference>
<gene>
    <name evidence="4" type="ordered locus">MLP_19440</name>
</gene>
<dbReference type="AlphaFoldDB" id="F5XT86"/>
<reference evidence="4 5" key="1">
    <citation type="submission" date="2011-05" db="EMBL/GenBank/DDBJ databases">
        <title>Whole genome sequence of Microlunatus phosphovorus NM-1.</title>
        <authorList>
            <person name="Hosoyama A."/>
            <person name="Sasaki K."/>
            <person name="Harada T."/>
            <person name="Igarashi R."/>
            <person name="Kawakoshi A."/>
            <person name="Sasagawa M."/>
            <person name="Fukada J."/>
            <person name="Nakamura S."/>
            <person name="Katano Y."/>
            <person name="Hanada S."/>
            <person name="Kamagata Y."/>
            <person name="Nakamura N."/>
            <person name="Yamazaki S."/>
            <person name="Fujita N."/>
        </authorList>
    </citation>
    <scope>NUCLEOTIDE SEQUENCE [LARGE SCALE GENOMIC DNA]</scope>
    <source>
        <strain evidence="5">ATCC 700054 / DSM 10555 / JCM 9379 / NBRC 101784 / NCIMB 13414 / VKM Ac-1990 / NM-1</strain>
    </source>
</reference>
<keyword evidence="1" id="KW-0808">Transferase</keyword>
<dbReference type="Proteomes" id="UP000007947">
    <property type="component" value="Chromosome"/>
</dbReference>
<dbReference type="RefSeq" id="WP_013862832.1">
    <property type="nucleotide sequence ID" value="NC_015635.1"/>
</dbReference>
<dbReference type="SUPFAM" id="SSF55729">
    <property type="entry name" value="Acyl-CoA N-acyltransferases (Nat)"/>
    <property type="match status" value="1"/>
</dbReference>
<dbReference type="KEGG" id="mph:MLP_19440"/>
<dbReference type="GO" id="GO:0016747">
    <property type="term" value="F:acyltransferase activity, transferring groups other than amino-acyl groups"/>
    <property type="evidence" value="ECO:0007669"/>
    <property type="project" value="InterPro"/>
</dbReference>